<comment type="caution">
    <text evidence="3">The sequence shown here is derived from an EMBL/GenBank/DDBJ whole genome shotgun (WGS) entry which is preliminary data.</text>
</comment>
<evidence type="ECO:0000256" key="1">
    <source>
        <dbReference type="SAM" id="SignalP"/>
    </source>
</evidence>
<feature type="signal peptide" evidence="1">
    <location>
        <begin position="1"/>
        <end position="20"/>
    </location>
</feature>
<protein>
    <recommendedName>
        <fullName evidence="2">Fungal lipase-type domain-containing protein</fullName>
    </recommendedName>
</protein>
<dbReference type="CDD" id="cd00519">
    <property type="entry name" value="Lipase_3"/>
    <property type="match status" value="1"/>
</dbReference>
<dbReference type="Proteomes" id="UP000001396">
    <property type="component" value="Unassembled WGS sequence"/>
</dbReference>
<dbReference type="Pfam" id="PF01764">
    <property type="entry name" value="Lipase_3"/>
    <property type="match status" value="1"/>
</dbReference>
<gene>
    <name evidence="3" type="ORF">PPL_00162</name>
</gene>
<dbReference type="RefSeq" id="XP_020438475.1">
    <property type="nucleotide sequence ID" value="XM_020571201.1"/>
</dbReference>
<feature type="domain" description="Fungal lipase-type" evidence="2">
    <location>
        <begin position="102"/>
        <end position="231"/>
    </location>
</feature>
<evidence type="ECO:0000313" key="3">
    <source>
        <dbReference type="EMBL" id="EFA86370.1"/>
    </source>
</evidence>
<dbReference type="InterPro" id="IPR029058">
    <property type="entry name" value="AB_hydrolase_fold"/>
</dbReference>
<dbReference type="AlphaFoldDB" id="D3AVP7"/>
<keyword evidence="4" id="KW-1185">Reference proteome</keyword>
<dbReference type="InterPro" id="IPR051218">
    <property type="entry name" value="Sec_MonoDiacylglyc_Lipase"/>
</dbReference>
<dbReference type="SUPFAM" id="SSF53474">
    <property type="entry name" value="alpha/beta-Hydrolases"/>
    <property type="match status" value="1"/>
</dbReference>
<evidence type="ECO:0000313" key="4">
    <source>
        <dbReference type="Proteomes" id="UP000001396"/>
    </source>
</evidence>
<organism evidence="3 4">
    <name type="scientific">Heterostelium pallidum (strain ATCC 26659 / Pp 5 / PN500)</name>
    <name type="common">Cellular slime mold</name>
    <name type="synonym">Polysphondylium pallidum</name>
    <dbReference type="NCBI Taxonomy" id="670386"/>
    <lineage>
        <taxon>Eukaryota</taxon>
        <taxon>Amoebozoa</taxon>
        <taxon>Evosea</taxon>
        <taxon>Eumycetozoa</taxon>
        <taxon>Dictyostelia</taxon>
        <taxon>Acytosteliales</taxon>
        <taxon>Acytosteliaceae</taxon>
        <taxon>Heterostelium</taxon>
    </lineage>
</organism>
<feature type="chain" id="PRO_5003040603" description="Fungal lipase-type domain-containing protein" evidence="1">
    <location>
        <begin position="21"/>
        <end position="432"/>
    </location>
</feature>
<proteinExistence type="predicted"/>
<evidence type="ECO:0000259" key="2">
    <source>
        <dbReference type="Pfam" id="PF01764"/>
    </source>
</evidence>
<name>D3AVP7_HETP5</name>
<reference evidence="3 4" key="1">
    <citation type="journal article" date="2011" name="Genome Res.">
        <title>Phylogeny-wide analysis of social amoeba genomes highlights ancient origins for complex intercellular communication.</title>
        <authorList>
            <person name="Heidel A.J."/>
            <person name="Lawal H.M."/>
            <person name="Felder M."/>
            <person name="Schilde C."/>
            <person name="Helps N.R."/>
            <person name="Tunggal B."/>
            <person name="Rivero F."/>
            <person name="John U."/>
            <person name="Schleicher M."/>
            <person name="Eichinger L."/>
            <person name="Platzer M."/>
            <person name="Noegel A.A."/>
            <person name="Schaap P."/>
            <person name="Gloeckner G."/>
        </authorList>
    </citation>
    <scope>NUCLEOTIDE SEQUENCE [LARGE SCALE GENOMIC DNA]</scope>
    <source>
        <strain evidence="4">ATCC 26659 / Pp 5 / PN500</strain>
    </source>
</reference>
<dbReference type="GO" id="GO:0006629">
    <property type="term" value="P:lipid metabolic process"/>
    <property type="evidence" value="ECO:0007669"/>
    <property type="project" value="InterPro"/>
</dbReference>
<dbReference type="GeneID" id="31355696"/>
<dbReference type="InParanoid" id="D3AVP7"/>
<dbReference type="PANTHER" id="PTHR45856">
    <property type="entry name" value="ALPHA/BETA-HYDROLASES SUPERFAMILY PROTEIN"/>
    <property type="match status" value="1"/>
</dbReference>
<dbReference type="PANTHER" id="PTHR45856:SF24">
    <property type="entry name" value="FUNGAL LIPASE-LIKE DOMAIN-CONTAINING PROTEIN"/>
    <property type="match status" value="1"/>
</dbReference>
<sequence>MFNLKSSLIILCAIVAIGQSQLTPAVWSNAYNTLIMSYTAYCPLTTIQNWNCNSYICNPNTGNFFQGFQVLNAQVNSIQETTSTGWADILHYVAVKDNNYYLTFRGSNNTYNWYYDALSIFIEADYSINVPNSKVSLGFFDAWNDLQPAVINSLYLLLNTDCSSNPCNLQISGHSLGGAIANTYPGLHVTVNTYGSPRVGNAEFANYYDSRVPNTLRFVNFEDVIPHVPFEGDFFTHYQHVNEEVWVDVTVAEGQFTVPPSNSIYKVCPTTEDPSCSDSCSFFEGSYCYLDTWQPFLYHQRYFGFNLETFCNHWDSVIVTPEPTQTPNPLAYPIITQTITSQWNNGQGVNYTTVVGRLNNNSTQDIVDPVFVTTPNILPIGIFGMKTTTVNGTINWRISPAGSYATTMLHNSFIDFSYTINSNQMLSFTRIK</sequence>
<keyword evidence="1" id="KW-0732">Signal</keyword>
<dbReference type="InterPro" id="IPR002921">
    <property type="entry name" value="Fungal_lipase-type"/>
</dbReference>
<dbReference type="Gene3D" id="3.40.50.1820">
    <property type="entry name" value="alpha/beta hydrolase"/>
    <property type="match status" value="1"/>
</dbReference>
<accession>D3AVP7</accession>
<dbReference type="EMBL" id="ADBJ01000002">
    <property type="protein sequence ID" value="EFA86370.1"/>
    <property type="molecule type" value="Genomic_DNA"/>
</dbReference>